<comment type="subcellular location">
    <subcellularLocation>
        <location evidence="1">Cell membrane</location>
        <topology evidence="1">Multi-pass membrane protein</topology>
    </subcellularLocation>
</comment>
<feature type="transmembrane region" description="Helical" evidence="8">
    <location>
        <begin position="142"/>
        <end position="163"/>
    </location>
</feature>
<comment type="caution">
    <text evidence="9">The sequence shown here is derived from an EMBL/GenBank/DDBJ whole genome shotgun (WGS) entry which is preliminary data.</text>
</comment>
<evidence type="ECO:0000256" key="6">
    <source>
        <dbReference type="ARBA" id="ARBA00022989"/>
    </source>
</evidence>
<evidence type="ECO:0000256" key="5">
    <source>
        <dbReference type="ARBA" id="ARBA00022692"/>
    </source>
</evidence>
<dbReference type="Pfam" id="PF01032">
    <property type="entry name" value="FecCD"/>
    <property type="match status" value="1"/>
</dbReference>
<evidence type="ECO:0000313" key="9">
    <source>
        <dbReference type="EMBL" id="RUO46053.1"/>
    </source>
</evidence>
<keyword evidence="6 8" id="KW-1133">Transmembrane helix</keyword>
<dbReference type="SUPFAM" id="SSF81345">
    <property type="entry name" value="ABC transporter involved in vitamin B12 uptake, BtuC"/>
    <property type="match status" value="1"/>
</dbReference>
<evidence type="ECO:0000256" key="7">
    <source>
        <dbReference type="ARBA" id="ARBA00023136"/>
    </source>
</evidence>
<keyword evidence="3" id="KW-0813">Transport</keyword>
<dbReference type="GO" id="GO:0022857">
    <property type="term" value="F:transmembrane transporter activity"/>
    <property type="evidence" value="ECO:0007669"/>
    <property type="project" value="InterPro"/>
</dbReference>
<sequence length="358" mass="38597">MALAQRFATLVKSTSASPCFKHCKWLSGTASGYIFRKGREFMKWILATFIALLAVLWHIGSGGDRWSLIPDTPLESYILQQIRLPRLVLAACNGMALGVAGAVLQLMLRNPLAEPGITGISGGAAVATVLALYLGQFDPVSLGLPFIGMLGGLFALLCLWVFAGRYPQGVRIILVGVALAAIFGAIIAVVLNLAPNPFAFQEWALWLMGSVANRGWPYVWLVLPAIFVSGLILWWQRRFIQVQVFDEQVVETMGFETSRSKFMLLLAVALLTSVSVVSAGIVGFIGLVAPHLIRLLGIRQPLSIIAGSALGGAVLLVAVDALVKSLNTRVELQLGVVIALIGAPWLLVLLVRQRRQHA</sequence>
<dbReference type="GO" id="GO:0005886">
    <property type="term" value="C:plasma membrane"/>
    <property type="evidence" value="ECO:0007669"/>
    <property type="project" value="UniProtKB-SubCell"/>
</dbReference>
<dbReference type="PANTHER" id="PTHR30472">
    <property type="entry name" value="FERRIC ENTEROBACTIN TRANSPORT SYSTEM PERMEASE PROTEIN"/>
    <property type="match status" value="1"/>
</dbReference>
<dbReference type="Proteomes" id="UP000286985">
    <property type="component" value="Unassembled WGS sequence"/>
</dbReference>
<evidence type="ECO:0000256" key="8">
    <source>
        <dbReference type="SAM" id="Phobius"/>
    </source>
</evidence>
<proteinExistence type="inferred from homology"/>
<feature type="transmembrane region" description="Helical" evidence="8">
    <location>
        <begin position="41"/>
        <end position="60"/>
    </location>
</feature>
<feature type="transmembrane region" description="Helical" evidence="8">
    <location>
        <begin position="301"/>
        <end position="323"/>
    </location>
</feature>
<dbReference type="PANTHER" id="PTHR30472:SF29">
    <property type="entry name" value="VITAMIN B12 IMPORT SYSTEM PERMEASE PROTEIN BTUC"/>
    <property type="match status" value="1"/>
</dbReference>
<dbReference type="CDD" id="cd06550">
    <property type="entry name" value="TM_ABC_iron-siderophores_like"/>
    <property type="match status" value="1"/>
</dbReference>
<dbReference type="Gene3D" id="1.10.3470.10">
    <property type="entry name" value="ABC transporter involved in vitamin B12 uptake, BtuC"/>
    <property type="match status" value="1"/>
</dbReference>
<keyword evidence="7 8" id="KW-0472">Membrane</keyword>
<dbReference type="InterPro" id="IPR037294">
    <property type="entry name" value="ABC_BtuC-like"/>
</dbReference>
<feature type="transmembrane region" description="Helical" evidence="8">
    <location>
        <begin position="262"/>
        <end position="289"/>
    </location>
</feature>
<dbReference type="GO" id="GO:0015889">
    <property type="term" value="P:cobalamin transport"/>
    <property type="evidence" value="ECO:0007669"/>
    <property type="project" value="TreeGrafter"/>
</dbReference>
<evidence type="ECO:0000256" key="2">
    <source>
        <dbReference type="ARBA" id="ARBA00007935"/>
    </source>
</evidence>
<name>A0A432XBE5_9GAMM</name>
<evidence type="ECO:0000313" key="10">
    <source>
        <dbReference type="Proteomes" id="UP000286985"/>
    </source>
</evidence>
<feature type="transmembrane region" description="Helical" evidence="8">
    <location>
        <begin position="116"/>
        <end position="136"/>
    </location>
</feature>
<feature type="transmembrane region" description="Helical" evidence="8">
    <location>
        <begin position="215"/>
        <end position="235"/>
    </location>
</feature>
<keyword evidence="10" id="KW-1185">Reference proteome</keyword>
<comment type="similarity">
    <text evidence="2">Belongs to the binding-protein-dependent transport system permease family. FecCD subfamily.</text>
</comment>
<dbReference type="OrthoDB" id="9055647at2"/>
<feature type="transmembrane region" description="Helical" evidence="8">
    <location>
        <begin position="172"/>
        <end position="195"/>
    </location>
</feature>
<keyword evidence="4" id="KW-1003">Cell membrane</keyword>
<dbReference type="EMBL" id="PIPU01000009">
    <property type="protein sequence ID" value="RUO46053.1"/>
    <property type="molecule type" value="Genomic_DNA"/>
</dbReference>
<feature type="transmembrane region" description="Helical" evidence="8">
    <location>
        <begin position="84"/>
        <end position="104"/>
    </location>
</feature>
<dbReference type="InterPro" id="IPR000522">
    <property type="entry name" value="ABC_transptr_permease_BtuC"/>
</dbReference>
<dbReference type="STRING" id="519452.SAMN04488139_0024"/>
<evidence type="ECO:0000256" key="1">
    <source>
        <dbReference type="ARBA" id="ARBA00004651"/>
    </source>
</evidence>
<evidence type="ECO:0000256" key="3">
    <source>
        <dbReference type="ARBA" id="ARBA00022448"/>
    </source>
</evidence>
<reference evidence="10" key="1">
    <citation type="journal article" date="2018" name="Front. Microbiol.">
        <title>Genome-Based Analysis Reveals the Taxonomy and Diversity of the Family Idiomarinaceae.</title>
        <authorList>
            <person name="Liu Y."/>
            <person name="Lai Q."/>
            <person name="Shao Z."/>
        </authorList>
    </citation>
    <scope>NUCLEOTIDE SEQUENCE [LARGE SCALE GENOMIC DNA]</scope>
    <source>
        <strain evidence="10">908033</strain>
    </source>
</reference>
<organism evidence="9 10">
    <name type="scientific">Pseudidiomarina donghaiensis</name>
    <dbReference type="NCBI Taxonomy" id="519452"/>
    <lineage>
        <taxon>Bacteria</taxon>
        <taxon>Pseudomonadati</taxon>
        <taxon>Pseudomonadota</taxon>
        <taxon>Gammaproteobacteria</taxon>
        <taxon>Alteromonadales</taxon>
        <taxon>Idiomarinaceae</taxon>
        <taxon>Pseudidiomarina</taxon>
    </lineage>
</organism>
<feature type="transmembrane region" description="Helical" evidence="8">
    <location>
        <begin position="330"/>
        <end position="351"/>
    </location>
</feature>
<accession>A0A432XBE5</accession>
<protein>
    <submittedName>
        <fullName evidence="9">Iron ABC transporter permease</fullName>
    </submittedName>
</protein>
<evidence type="ECO:0000256" key="4">
    <source>
        <dbReference type="ARBA" id="ARBA00022475"/>
    </source>
</evidence>
<dbReference type="AlphaFoldDB" id="A0A432XBE5"/>
<keyword evidence="5 8" id="KW-0812">Transmembrane</keyword>
<gene>
    <name evidence="9" type="ORF">CWE24_12215</name>
</gene>